<dbReference type="Pfam" id="PF11992">
    <property type="entry name" value="TgpA_N"/>
    <property type="match status" value="1"/>
</dbReference>
<feature type="transmembrane region" description="Helical" evidence="1">
    <location>
        <begin position="20"/>
        <end position="50"/>
    </location>
</feature>
<dbReference type="Gene3D" id="3.10.620.30">
    <property type="match status" value="1"/>
</dbReference>
<proteinExistence type="predicted"/>
<evidence type="ECO:0000313" key="3">
    <source>
        <dbReference type="EMBL" id="PIT38869.1"/>
    </source>
</evidence>
<dbReference type="InterPro" id="IPR052901">
    <property type="entry name" value="Bact_TGase-like"/>
</dbReference>
<keyword evidence="1" id="KW-1133">Transmembrane helix</keyword>
<feature type="transmembrane region" description="Helical" evidence="1">
    <location>
        <begin position="62"/>
        <end position="80"/>
    </location>
</feature>
<dbReference type="RefSeq" id="WP_180295871.1">
    <property type="nucleotide sequence ID" value="NZ_MEIL01000029.1"/>
</dbReference>
<feature type="transmembrane region" description="Helical" evidence="1">
    <location>
        <begin position="135"/>
        <end position="154"/>
    </location>
</feature>
<feature type="domain" description="Transglutaminase-like" evidence="2">
    <location>
        <begin position="415"/>
        <end position="487"/>
    </location>
</feature>
<dbReference type="SUPFAM" id="SSF54001">
    <property type="entry name" value="Cysteine proteinases"/>
    <property type="match status" value="1"/>
</dbReference>
<name>A0A2N9X6R6_9NEIS</name>
<dbReference type="Pfam" id="PF01841">
    <property type="entry name" value="Transglut_core"/>
    <property type="match status" value="1"/>
</dbReference>
<dbReference type="Proteomes" id="UP000230202">
    <property type="component" value="Unassembled WGS sequence"/>
</dbReference>
<dbReference type="InterPro" id="IPR021878">
    <property type="entry name" value="TgpA_N"/>
</dbReference>
<sequence>MWLADPVFLRKSPPKRTQLILLLMLAWIALPLLFDLPMSVGAAFALLWLIRVGLLFTKIKKLPLWALVILLLGSTVWIYFRLGTIIGRDASVSLLMLMIMLKAFEGETLRDWQILLLAQLILMGGGLLFNQSILMAPWLIVALFCLISALGLLAATQPSAAIRQGALILLLSFPLAVILFLVVPRKDKPLWGIPQPQQSAASTGISDTLVAGSVSNLVLDNALVFNATFDNDVKPRQADLYWRVLVMGRNYDGEWRAVKEQYTDEDSLQLPSKDNLAQQSNNRLLGYQLILQDDHGRIPALDQPLADSQPDLNRRVGNVVRVNRSREGLRRIHLYSQLTPYLYQQMDEALLNYYTQLPNGLNPQTRQLAQQLARQSGGSEEFIRHIMDYFRNNHFQYTLTPQTSDEPINRTDFFLFQSREGFCEHYADATVWLARAVGVPARVVVGYQGGEYHPEGKFWQIRSKDAHAWVEIWIAEKSRWQRVDPTTAAAASRIEKGIEDALPAGQRASLTSSYPLLQKYLDNGQFYWQQWVVNYDTGSQKSILTWLNLKNLPVSVLVVMIVIVIIIMALPLVFWLRRQGDVQSQPLTDGINLLMQTVIEGEEDELAAMGPLELQALLAEHNLLNADLAALLMQYIDWQYGAGGLPDKRQQRVWYRKMKKAVRQLNKQE</sequence>
<dbReference type="InterPro" id="IPR002931">
    <property type="entry name" value="Transglutaminase-like"/>
</dbReference>
<comment type="caution">
    <text evidence="3">The sequence shown here is derived from an EMBL/GenBank/DDBJ whole genome shotgun (WGS) entry which is preliminary data.</text>
</comment>
<dbReference type="InterPro" id="IPR038765">
    <property type="entry name" value="Papain-like_cys_pep_sf"/>
</dbReference>
<dbReference type="PANTHER" id="PTHR42736:SF1">
    <property type="entry name" value="PROTEIN-GLUTAMINE GAMMA-GLUTAMYLTRANSFERASE"/>
    <property type="match status" value="1"/>
</dbReference>
<keyword evidence="4" id="KW-1185">Reference proteome</keyword>
<feature type="transmembrane region" description="Helical" evidence="1">
    <location>
        <begin position="166"/>
        <end position="183"/>
    </location>
</feature>
<gene>
    <name evidence="3" type="ORF">BHC54_07575</name>
</gene>
<dbReference type="AlphaFoldDB" id="A0A2N9X6R6"/>
<dbReference type="PANTHER" id="PTHR42736">
    <property type="entry name" value="PROTEIN-GLUTAMINE GAMMA-GLUTAMYLTRANSFERASE"/>
    <property type="match status" value="1"/>
</dbReference>
<dbReference type="SMART" id="SM00460">
    <property type="entry name" value="TGc"/>
    <property type="match status" value="1"/>
</dbReference>
<evidence type="ECO:0000256" key="1">
    <source>
        <dbReference type="SAM" id="Phobius"/>
    </source>
</evidence>
<organism evidence="3 4">
    <name type="scientific">Snodgrassella alvi</name>
    <dbReference type="NCBI Taxonomy" id="1196083"/>
    <lineage>
        <taxon>Bacteria</taxon>
        <taxon>Pseudomonadati</taxon>
        <taxon>Pseudomonadota</taxon>
        <taxon>Betaproteobacteria</taxon>
        <taxon>Neisseriales</taxon>
        <taxon>Neisseriaceae</taxon>
        <taxon>Snodgrassella</taxon>
    </lineage>
</organism>
<dbReference type="EMBL" id="MEIL01000029">
    <property type="protein sequence ID" value="PIT38869.1"/>
    <property type="molecule type" value="Genomic_DNA"/>
</dbReference>
<protein>
    <recommendedName>
        <fullName evidence="2">Transglutaminase-like domain-containing protein</fullName>
    </recommendedName>
</protein>
<evidence type="ECO:0000259" key="2">
    <source>
        <dbReference type="SMART" id="SM00460"/>
    </source>
</evidence>
<evidence type="ECO:0000313" key="4">
    <source>
        <dbReference type="Proteomes" id="UP000230202"/>
    </source>
</evidence>
<keyword evidence="1" id="KW-0472">Membrane</keyword>
<keyword evidence="1" id="KW-0812">Transmembrane</keyword>
<reference evidence="3" key="1">
    <citation type="journal article" date="2017" name="MBio">
        <title>Type VI secretion-mediated competition in the bee gut microbiome.</title>
        <authorList>
            <person name="Steele M.I."/>
            <person name="Kwong W.K."/>
            <person name="Powell J.E."/>
            <person name="Whiteley M."/>
            <person name="Moran N.A."/>
        </authorList>
    </citation>
    <scope>NUCLEOTIDE SEQUENCE [LARGE SCALE GENOMIC DNA]</scope>
    <source>
        <strain evidence="3">WkB273</strain>
    </source>
</reference>
<feature type="transmembrane region" description="Helical" evidence="1">
    <location>
        <begin position="552"/>
        <end position="576"/>
    </location>
</feature>
<accession>A0A2N9X6R6</accession>